<comment type="subcellular location">
    <subcellularLocation>
        <location evidence="3">Endoplasmic reticulum membrane</location>
        <topology evidence="3">Single-pass type II membrane protein</topology>
    </subcellularLocation>
    <subcellularLocation>
        <location evidence="2">Golgi apparatus membrane</location>
        <topology evidence="2">Peripheral membrane protein</topology>
        <orientation evidence="2">Cytoplasmic side</orientation>
    </subcellularLocation>
</comment>
<comment type="subunit">
    <text evidence="16">Component of the signal peptidase complex (SPC) composed of a catalytic subunit SEC11 and three accessory subunits SPC1, SPC2 and SPC3. The complex induces a local thinning of the ER membrane which is used to measure the length of the signal peptide (SP) h-region of protein substrates. This ensures the selectivity of the complex towards h-regions shorter than 18-20 amino acids. SPC associates with the translocon complex.</text>
</comment>
<evidence type="ECO:0000256" key="5">
    <source>
        <dbReference type="ARBA" id="ARBA00011035"/>
    </source>
</evidence>
<keyword evidence="9 17" id="KW-0256">Endoplasmic reticulum</keyword>
<keyword evidence="20" id="KW-1185">Reference proteome</keyword>
<evidence type="ECO:0000256" key="11">
    <source>
        <dbReference type="ARBA" id="ARBA00022989"/>
    </source>
</evidence>
<dbReference type="SUPFAM" id="SSF51306">
    <property type="entry name" value="LexA/Signal peptidase"/>
    <property type="match status" value="1"/>
</dbReference>
<dbReference type="GO" id="GO:0006465">
    <property type="term" value="P:signal peptide processing"/>
    <property type="evidence" value="ECO:0007669"/>
    <property type="project" value="UniProtKB-UniRule"/>
</dbReference>
<proteinExistence type="inferred from homology"/>
<evidence type="ECO:0000256" key="1">
    <source>
        <dbReference type="ARBA" id="ARBA00000677"/>
    </source>
</evidence>
<dbReference type="Gene3D" id="1.10.3630.10">
    <property type="entry name" value="yeast vps74-n-term truncation variant domain like"/>
    <property type="match status" value="1"/>
</dbReference>
<dbReference type="InterPro" id="IPR019758">
    <property type="entry name" value="Pept_S26A_signal_pept_1_CS"/>
</dbReference>
<comment type="function">
    <text evidence="15">Catalytic component of the signal peptidase complex (SPC) which catalyzes the cleavage of N-terminal signal sequences from nascent proteins as they are translocated into the lumen of the endoplasmic reticulum. Specifically cleaves N-terminal signal peptides that contain a hydrophobic alpha-helix (h-region) shorter than 18-20 amino acids.</text>
</comment>
<evidence type="ECO:0000256" key="14">
    <source>
        <dbReference type="ARBA" id="ARBA00023136"/>
    </source>
</evidence>
<evidence type="ECO:0000256" key="2">
    <source>
        <dbReference type="ARBA" id="ARBA00004255"/>
    </source>
</evidence>
<dbReference type="InterPro" id="IPR038261">
    <property type="entry name" value="GPP34-like_sf"/>
</dbReference>
<dbReference type="GO" id="GO:0048194">
    <property type="term" value="P:Golgi vesicle budding"/>
    <property type="evidence" value="ECO:0007669"/>
    <property type="project" value="TreeGrafter"/>
</dbReference>
<comment type="caution">
    <text evidence="19">The sequence shown here is derived from an EMBL/GenBank/DDBJ whole genome shotgun (WGS) entry which is preliminary data.</text>
</comment>
<evidence type="ECO:0000313" key="19">
    <source>
        <dbReference type="EMBL" id="KAJ3095076.1"/>
    </source>
</evidence>
<feature type="non-terminal residue" evidence="19">
    <location>
        <position position="472"/>
    </location>
</feature>
<feature type="compositionally biased region" description="Basic residues" evidence="18">
    <location>
        <begin position="1"/>
        <end position="10"/>
    </location>
</feature>
<dbReference type="GO" id="GO:0070273">
    <property type="term" value="F:phosphatidylinositol-4-phosphate binding"/>
    <property type="evidence" value="ECO:0007669"/>
    <property type="project" value="InterPro"/>
</dbReference>
<dbReference type="PANTHER" id="PTHR12704">
    <property type="entry name" value="TRANS-GOLGI PROTEIN GMX33"/>
    <property type="match status" value="1"/>
</dbReference>
<protein>
    <recommendedName>
        <fullName evidence="17">Signal peptidase complex catalytic subunit SEC11</fullName>
        <ecNumber evidence="17">3.4.21.89</ecNumber>
    </recommendedName>
</protein>
<keyword evidence="7" id="KW-0812">Transmembrane</keyword>
<dbReference type="PROSITE" id="PS00761">
    <property type="entry name" value="SPASE_I_3"/>
    <property type="match status" value="1"/>
</dbReference>
<dbReference type="GO" id="GO:0004252">
    <property type="term" value="F:serine-type endopeptidase activity"/>
    <property type="evidence" value="ECO:0007669"/>
    <property type="project" value="InterPro"/>
</dbReference>
<dbReference type="GO" id="GO:0005802">
    <property type="term" value="C:trans-Golgi network"/>
    <property type="evidence" value="ECO:0007669"/>
    <property type="project" value="TreeGrafter"/>
</dbReference>
<dbReference type="PROSITE" id="PS00501">
    <property type="entry name" value="SPASE_I_1"/>
    <property type="match status" value="1"/>
</dbReference>
<dbReference type="NCBIfam" id="TIGR02228">
    <property type="entry name" value="sigpep_I_arch"/>
    <property type="match status" value="1"/>
</dbReference>
<dbReference type="InterPro" id="IPR019533">
    <property type="entry name" value="Peptidase_S26"/>
</dbReference>
<evidence type="ECO:0000256" key="6">
    <source>
        <dbReference type="ARBA" id="ARBA00022670"/>
    </source>
</evidence>
<dbReference type="InterPro" id="IPR008628">
    <property type="entry name" value="GPP34-like"/>
</dbReference>
<gene>
    <name evidence="19" type="ORF">HK100_005928</name>
</gene>
<dbReference type="InterPro" id="IPR001733">
    <property type="entry name" value="Peptidase_S26B"/>
</dbReference>
<dbReference type="GO" id="GO:0009003">
    <property type="term" value="F:signal peptidase activity"/>
    <property type="evidence" value="ECO:0007669"/>
    <property type="project" value="UniProtKB-EC"/>
</dbReference>
<name>A0AAD5XCY1_9FUNG</name>
<keyword evidence="11" id="KW-1133">Transmembrane helix</keyword>
<evidence type="ECO:0000256" key="8">
    <source>
        <dbReference type="ARBA" id="ARBA00022801"/>
    </source>
</evidence>
<comment type="similarity">
    <text evidence="4">Belongs to the GOLPH3/VPS74 family.</text>
</comment>
<dbReference type="InterPro" id="IPR036286">
    <property type="entry name" value="LexA/Signal_pep-like_sf"/>
</dbReference>
<comment type="catalytic activity">
    <reaction evidence="1 17">
        <text>Cleavage of hydrophobic, N-terminal signal or leader sequences from secreted and periplasmic proteins.</text>
        <dbReference type="EC" id="3.4.21.89"/>
    </reaction>
</comment>
<dbReference type="InterPro" id="IPR019756">
    <property type="entry name" value="Pept_S26A_signal_pept_1_Ser-AS"/>
</dbReference>
<feature type="compositionally biased region" description="Low complexity" evidence="18">
    <location>
        <begin position="31"/>
        <end position="55"/>
    </location>
</feature>
<feature type="region of interest" description="Disordered" evidence="18">
    <location>
        <begin position="1"/>
        <end position="68"/>
    </location>
</feature>
<evidence type="ECO:0000256" key="17">
    <source>
        <dbReference type="RuleBase" id="RU362047"/>
    </source>
</evidence>
<evidence type="ECO:0000256" key="9">
    <source>
        <dbReference type="ARBA" id="ARBA00022824"/>
    </source>
</evidence>
<evidence type="ECO:0000256" key="7">
    <source>
        <dbReference type="ARBA" id="ARBA00022692"/>
    </source>
</evidence>
<evidence type="ECO:0000256" key="15">
    <source>
        <dbReference type="ARBA" id="ARBA00045533"/>
    </source>
</evidence>
<dbReference type="Pfam" id="PF05719">
    <property type="entry name" value="GPP34"/>
    <property type="match status" value="1"/>
</dbReference>
<organism evidence="19 20">
    <name type="scientific">Physocladia obscura</name>
    <dbReference type="NCBI Taxonomy" id="109957"/>
    <lineage>
        <taxon>Eukaryota</taxon>
        <taxon>Fungi</taxon>
        <taxon>Fungi incertae sedis</taxon>
        <taxon>Chytridiomycota</taxon>
        <taxon>Chytridiomycota incertae sedis</taxon>
        <taxon>Chytridiomycetes</taxon>
        <taxon>Chytridiales</taxon>
        <taxon>Chytriomycetaceae</taxon>
        <taxon>Physocladia</taxon>
    </lineage>
</organism>
<keyword evidence="6 17" id="KW-0645">Protease</keyword>
<reference evidence="19" key="1">
    <citation type="submission" date="2020-05" db="EMBL/GenBank/DDBJ databases">
        <title>Phylogenomic resolution of chytrid fungi.</title>
        <authorList>
            <person name="Stajich J.E."/>
            <person name="Amses K."/>
            <person name="Simmons R."/>
            <person name="Seto K."/>
            <person name="Myers J."/>
            <person name="Bonds A."/>
            <person name="Quandt C.A."/>
            <person name="Barry K."/>
            <person name="Liu P."/>
            <person name="Grigoriev I."/>
            <person name="Longcore J.E."/>
            <person name="James T.Y."/>
        </authorList>
    </citation>
    <scope>NUCLEOTIDE SEQUENCE</scope>
    <source>
        <strain evidence="19">JEL0513</strain>
    </source>
</reference>
<keyword evidence="14" id="KW-0472">Membrane</keyword>
<evidence type="ECO:0000256" key="10">
    <source>
        <dbReference type="ARBA" id="ARBA00022968"/>
    </source>
</evidence>
<keyword evidence="10" id="KW-0735">Signal-anchor</keyword>
<dbReference type="CDD" id="cd06530">
    <property type="entry name" value="S26_SPase_I"/>
    <property type="match status" value="1"/>
</dbReference>
<dbReference type="GO" id="GO:0005829">
    <property type="term" value="C:cytosol"/>
    <property type="evidence" value="ECO:0007669"/>
    <property type="project" value="TreeGrafter"/>
</dbReference>
<dbReference type="EMBL" id="JADGJH010002753">
    <property type="protein sequence ID" value="KAJ3095076.1"/>
    <property type="molecule type" value="Genomic_DNA"/>
</dbReference>
<evidence type="ECO:0000256" key="12">
    <source>
        <dbReference type="ARBA" id="ARBA00023034"/>
    </source>
</evidence>
<evidence type="ECO:0000256" key="3">
    <source>
        <dbReference type="ARBA" id="ARBA00004648"/>
    </source>
</evidence>
<dbReference type="GO" id="GO:0005789">
    <property type="term" value="C:endoplasmic reticulum membrane"/>
    <property type="evidence" value="ECO:0007669"/>
    <property type="project" value="UniProtKB-SubCell"/>
</dbReference>
<dbReference type="Proteomes" id="UP001211907">
    <property type="component" value="Unassembled WGS sequence"/>
</dbReference>
<evidence type="ECO:0000256" key="18">
    <source>
        <dbReference type="SAM" id="MobiDB-lite"/>
    </source>
</evidence>
<comment type="similarity">
    <text evidence="5 17">Belongs to the peptidase S26B family.</text>
</comment>
<dbReference type="AlphaFoldDB" id="A0AAD5XCY1"/>
<dbReference type="Gene3D" id="2.10.109.10">
    <property type="entry name" value="Umud Fragment, subunit A"/>
    <property type="match status" value="1"/>
</dbReference>
<dbReference type="GO" id="GO:0043001">
    <property type="term" value="P:Golgi to plasma membrane protein transport"/>
    <property type="evidence" value="ECO:0007669"/>
    <property type="project" value="TreeGrafter"/>
</dbReference>
<sequence>MSGLTQRRRKGQGDTLDEDEGLRPGSLLAQNSSASFDDSSSNNGSGNNNNSNDHNNNNDDDDSKDSGKRANKLTLMEEILLMGLKDSQVFAFIILDSGLVLRGCIILELSFRKRIATVQEVRKRPYSERLLQVIDERPTGEVLLDEALRMIKTDSQSIASWIDLMSGETWNLMSFNYQLKQVRERIAKGLVDKGVLRTEKRNFVLFDMATHPVADYSVKEQLIQKTVDCLLARGPAPSKHLVATCCAAYAANVLENALVGLNHVQREQAFTRVDEMLQNWAAMGDKAKAAGCDDIMAGVLGVYTKMDKDEKMEIFGTFKHMSVRQILHQILNFALVVSSALAMWKGLAIITNSESPIVVVLSESMEPAFQRGDLLLLSMWSTPIRVGDITVFKVEGKPVPIVHRVLEVHDSAKDGRQYLLTKGDNNPVDDRGLYNRGQMWVTEKEIVGRVTAFLPYIGYVTILLNDYPQLKA</sequence>
<keyword evidence="8 17" id="KW-0378">Hydrolase</keyword>
<dbReference type="PRINTS" id="PR00728">
    <property type="entry name" value="SIGNALPTASE"/>
</dbReference>
<evidence type="ECO:0000256" key="16">
    <source>
        <dbReference type="ARBA" id="ARBA00047037"/>
    </source>
</evidence>
<evidence type="ECO:0000256" key="13">
    <source>
        <dbReference type="ARBA" id="ARBA00023121"/>
    </source>
</evidence>
<dbReference type="GO" id="GO:0007030">
    <property type="term" value="P:Golgi organization"/>
    <property type="evidence" value="ECO:0007669"/>
    <property type="project" value="TreeGrafter"/>
</dbReference>
<keyword evidence="13" id="KW-0446">Lipid-binding</keyword>
<evidence type="ECO:0000313" key="20">
    <source>
        <dbReference type="Proteomes" id="UP001211907"/>
    </source>
</evidence>
<accession>A0AAD5XCY1</accession>
<dbReference type="GO" id="GO:0031985">
    <property type="term" value="C:Golgi cisterna"/>
    <property type="evidence" value="ECO:0007669"/>
    <property type="project" value="TreeGrafter"/>
</dbReference>
<dbReference type="PANTHER" id="PTHR12704:SF2">
    <property type="entry name" value="GOLGI PHOSPHOPROTEIN 3 HOMOLOG SAURON"/>
    <property type="match status" value="1"/>
</dbReference>
<dbReference type="GO" id="GO:0006890">
    <property type="term" value="P:retrograde vesicle-mediated transport, Golgi to endoplasmic reticulum"/>
    <property type="evidence" value="ECO:0007669"/>
    <property type="project" value="TreeGrafter"/>
</dbReference>
<dbReference type="EC" id="3.4.21.89" evidence="17"/>
<evidence type="ECO:0000256" key="4">
    <source>
        <dbReference type="ARBA" id="ARBA00007284"/>
    </source>
</evidence>
<keyword evidence="12" id="KW-0333">Golgi apparatus</keyword>
<dbReference type="GO" id="GO:0000139">
    <property type="term" value="C:Golgi membrane"/>
    <property type="evidence" value="ECO:0007669"/>
    <property type="project" value="UniProtKB-SubCell"/>
</dbReference>